<dbReference type="KEGG" id="dmp:FAK_02120"/>
<evidence type="ECO:0000313" key="6">
    <source>
        <dbReference type="EMBL" id="BEQ13146.1"/>
    </source>
</evidence>
<evidence type="ECO:0000313" key="7">
    <source>
        <dbReference type="Proteomes" id="UP001366166"/>
    </source>
</evidence>
<dbReference type="CDD" id="cd00592">
    <property type="entry name" value="HTH_MerR-like"/>
    <property type="match status" value="1"/>
</dbReference>
<keyword evidence="2" id="KW-0805">Transcription regulation</keyword>
<dbReference type="GO" id="GO:0003677">
    <property type="term" value="F:DNA binding"/>
    <property type="evidence" value="ECO:0007669"/>
    <property type="project" value="UniProtKB-KW"/>
</dbReference>
<feature type="domain" description="HTH merR-type" evidence="5">
    <location>
        <begin position="18"/>
        <end position="81"/>
    </location>
</feature>
<name>A0AAU9ER99_9BACT</name>
<keyword evidence="7" id="KW-1185">Reference proteome</keyword>
<evidence type="ECO:0000256" key="3">
    <source>
        <dbReference type="ARBA" id="ARBA00023125"/>
    </source>
</evidence>
<protein>
    <recommendedName>
        <fullName evidence="5">HTH merR-type domain-containing protein</fullName>
    </recommendedName>
</protein>
<evidence type="ECO:0000256" key="2">
    <source>
        <dbReference type="ARBA" id="ARBA00023015"/>
    </source>
</evidence>
<dbReference type="InterPro" id="IPR000551">
    <property type="entry name" value="MerR-type_HTH_dom"/>
</dbReference>
<accession>A0AAU9ER99</accession>
<dbReference type="PROSITE" id="PS50937">
    <property type="entry name" value="HTH_MERR_2"/>
    <property type="match status" value="1"/>
</dbReference>
<keyword evidence="1" id="KW-0678">Repressor</keyword>
<proteinExistence type="predicted"/>
<gene>
    <name evidence="6" type="ORF">FAK_02120</name>
</gene>
<dbReference type="PANTHER" id="PTHR30204:SF69">
    <property type="entry name" value="MERR-FAMILY TRANSCRIPTIONAL REGULATOR"/>
    <property type="match status" value="1"/>
</dbReference>
<dbReference type="EMBL" id="AP028679">
    <property type="protein sequence ID" value="BEQ13146.1"/>
    <property type="molecule type" value="Genomic_DNA"/>
</dbReference>
<dbReference type="GO" id="GO:0003700">
    <property type="term" value="F:DNA-binding transcription factor activity"/>
    <property type="evidence" value="ECO:0007669"/>
    <property type="project" value="InterPro"/>
</dbReference>
<dbReference type="SMART" id="SM00422">
    <property type="entry name" value="HTH_MERR"/>
    <property type="match status" value="1"/>
</dbReference>
<dbReference type="Proteomes" id="UP001366166">
    <property type="component" value="Chromosome"/>
</dbReference>
<organism evidence="6 7">
    <name type="scientific">Desulfoferula mesophila</name>
    <dbReference type="NCBI Taxonomy" id="3058419"/>
    <lineage>
        <taxon>Bacteria</taxon>
        <taxon>Pseudomonadati</taxon>
        <taxon>Thermodesulfobacteriota</taxon>
        <taxon>Desulfarculia</taxon>
        <taxon>Desulfarculales</taxon>
        <taxon>Desulfarculaceae</taxon>
        <taxon>Desulfoferula</taxon>
    </lineage>
</organism>
<evidence type="ECO:0000259" key="5">
    <source>
        <dbReference type="PROSITE" id="PS50937"/>
    </source>
</evidence>
<sequence>MYRITVMKLEPKEFSLDELCTLTGMSKRTVRFYIQRELVDRPLGSGKGAHYTQDHLSQLLTIRKWKKAGLSLERISELLREGEESAPPPRPRREGAVEVWSHLNIADGVELHIQPGRAGLGPEEVRELFRKTMEAYRSIKTDEGNK</sequence>
<dbReference type="InterPro" id="IPR047057">
    <property type="entry name" value="MerR_fam"/>
</dbReference>
<dbReference type="InterPro" id="IPR009061">
    <property type="entry name" value="DNA-bd_dom_put_sf"/>
</dbReference>
<dbReference type="Gene3D" id="1.10.1660.10">
    <property type="match status" value="1"/>
</dbReference>
<reference evidence="7" key="1">
    <citation type="journal article" date="2023" name="Arch. Microbiol.">
        <title>Desulfoferula mesophilus gen. nov. sp. nov., a mesophilic sulfate-reducing bacterium isolated from a brackish lake sediment.</title>
        <authorList>
            <person name="Watanabe T."/>
            <person name="Yabe T."/>
            <person name="Tsuji J.M."/>
            <person name="Fukui M."/>
        </authorList>
    </citation>
    <scope>NUCLEOTIDE SEQUENCE [LARGE SCALE GENOMIC DNA]</scope>
    <source>
        <strain evidence="7">12FAK</strain>
    </source>
</reference>
<evidence type="ECO:0000256" key="4">
    <source>
        <dbReference type="ARBA" id="ARBA00023163"/>
    </source>
</evidence>
<dbReference type="AlphaFoldDB" id="A0AAU9ER99"/>
<dbReference type="SUPFAM" id="SSF46955">
    <property type="entry name" value="Putative DNA-binding domain"/>
    <property type="match status" value="1"/>
</dbReference>
<keyword evidence="3" id="KW-0238">DNA-binding</keyword>
<evidence type="ECO:0000256" key="1">
    <source>
        <dbReference type="ARBA" id="ARBA00022491"/>
    </source>
</evidence>
<keyword evidence="4" id="KW-0804">Transcription</keyword>
<dbReference type="PANTHER" id="PTHR30204">
    <property type="entry name" value="REDOX-CYCLING DRUG-SENSING TRANSCRIPTIONAL ACTIVATOR SOXR"/>
    <property type="match status" value="1"/>
</dbReference>
<dbReference type="Pfam" id="PF13411">
    <property type="entry name" value="MerR_1"/>
    <property type="match status" value="1"/>
</dbReference>